<organism evidence="1 2">
    <name type="scientific">Aeromonas media</name>
    <dbReference type="NCBI Taxonomy" id="651"/>
    <lineage>
        <taxon>Bacteria</taxon>
        <taxon>Pseudomonadati</taxon>
        <taxon>Pseudomonadota</taxon>
        <taxon>Gammaproteobacteria</taxon>
        <taxon>Aeromonadales</taxon>
        <taxon>Aeromonadaceae</taxon>
        <taxon>Aeromonas</taxon>
    </lineage>
</organism>
<dbReference type="RefSeq" id="WP_263685638.1">
    <property type="nucleotide sequence ID" value="NZ_JAJVCY010000031.1"/>
</dbReference>
<reference evidence="1" key="1">
    <citation type="submission" date="2022-01" db="EMBL/GenBank/DDBJ databases">
        <title>Comparison of Fish pathogen Aeromonas spp.</title>
        <authorList>
            <person name="Dubey S."/>
            <person name="Sorum H."/>
            <person name="Munangandu H.M."/>
        </authorList>
    </citation>
    <scope>NUCLEOTIDE SEQUENCE</scope>
    <source>
        <strain evidence="1">SD/21-15</strain>
    </source>
</reference>
<name>A0AAW5RQZ6_AERME</name>
<evidence type="ECO:0000313" key="2">
    <source>
        <dbReference type="Proteomes" id="UP001208651"/>
    </source>
</evidence>
<accession>A0AAW5RQZ6</accession>
<evidence type="ECO:0008006" key="3">
    <source>
        <dbReference type="Google" id="ProtNLM"/>
    </source>
</evidence>
<dbReference type="AlphaFoldDB" id="A0AAW5RQZ6"/>
<protein>
    <recommendedName>
        <fullName evidence="3">Core-binding (CB) domain-containing protein</fullName>
    </recommendedName>
</protein>
<gene>
    <name evidence="1" type="ORF">LZT28_15535</name>
</gene>
<evidence type="ECO:0000313" key="1">
    <source>
        <dbReference type="EMBL" id="MCV3289643.1"/>
    </source>
</evidence>
<sequence length="97" mass="11273">MAELFYFDKGVFDQLPPVERTKFRALLKTNMIPNGRPFFLDDNGLPEQILDGFCKYLLCPQRASIQTWKTYANQVSIFIRFMTAQGKSWQQATGNKM</sequence>
<comment type="caution">
    <text evidence="1">The sequence shown here is derived from an EMBL/GenBank/DDBJ whole genome shotgun (WGS) entry which is preliminary data.</text>
</comment>
<proteinExistence type="predicted"/>
<dbReference type="Proteomes" id="UP001208651">
    <property type="component" value="Unassembled WGS sequence"/>
</dbReference>
<dbReference type="EMBL" id="JAJVCY010000031">
    <property type="protein sequence ID" value="MCV3289643.1"/>
    <property type="molecule type" value="Genomic_DNA"/>
</dbReference>